<dbReference type="AlphaFoldDB" id="A4U169"/>
<accession>A4U169</accession>
<protein>
    <recommendedName>
        <fullName evidence="2">Sugar O-methyltransferase</fullName>
    </recommendedName>
</protein>
<dbReference type="InterPro" id="IPR029063">
    <property type="entry name" value="SAM-dependent_MTases_sf"/>
</dbReference>
<dbReference type="InterPro" id="IPR030807">
    <property type="entry name" value="Methyltran_NanM"/>
</dbReference>
<dbReference type="SUPFAM" id="SSF53335">
    <property type="entry name" value="S-adenosyl-L-methionine-dependent methyltransferases"/>
    <property type="match status" value="1"/>
</dbReference>
<evidence type="ECO:0008006" key="2">
    <source>
        <dbReference type="Google" id="ProtNLM"/>
    </source>
</evidence>
<dbReference type="NCBIfam" id="TIGR04371">
    <property type="entry name" value="methyltran_NanM"/>
    <property type="match status" value="1"/>
</dbReference>
<organism evidence="1">
    <name type="scientific">Magnetospirillum gryphiswaldense</name>
    <dbReference type="NCBI Taxonomy" id="55518"/>
    <lineage>
        <taxon>Bacteria</taxon>
        <taxon>Pseudomonadati</taxon>
        <taxon>Pseudomonadota</taxon>
        <taxon>Alphaproteobacteria</taxon>
        <taxon>Rhodospirillales</taxon>
        <taxon>Rhodospirillaceae</taxon>
        <taxon>Magnetospirillum</taxon>
    </lineage>
</organism>
<evidence type="ECO:0000313" key="1">
    <source>
        <dbReference type="EMBL" id="CAM76626.1"/>
    </source>
</evidence>
<dbReference type="Gene3D" id="3.40.50.150">
    <property type="entry name" value="Vaccinia Virus protein VP39"/>
    <property type="match status" value="1"/>
</dbReference>
<proteinExistence type="predicted"/>
<sequence length="382" mass="43581">MGLNTPVRQIADDISLLDMMMSELRKADPIYQPTPYWAYYEALVVEELKRSGLSDFRAREGSWGGAFGSTELLPPSFLLNLDCVRLLSNKYTRRIPGWRDMLHKLSAVLSRQLCAIPHAIGYGSSVRDLQMLSWHYVNDQARQFGAPTLDHIGTDTAGNPQDVFVMGDHSYTMQFLKFYWRYVWSCQWIDYKNAKIIVELGSGMGSQAEIFHKLHPQAAVVLFDLPPQLYVAERYLDTVFPGKVVSFRQTRSIKDLSAIEPGKIYMFGNWEIPMLGDGPVDVFWNARSLGETEPEVVANYLSLVTKSCRWVYLNQVLGGQTLLSSVDGPGVRRRTLWSDYETAMQDYQLLGRRPSLQPYQPTSTLREFNSYADEAVWMKPTV</sequence>
<dbReference type="EMBL" id="CU459003">
    <property type="protein sequence ID" value="CAM76626.1"/>
    <property type="molecule type" value="Genomic_DNA"/>
</dbReference>
<name>A4U169_9PROT</name>
<gene>
    <name evidence="1" type="ORF">MGR_1156</name>
</gene>
<reference evidence="1" key="1">
    <citation type="journal article" date="2007" name="J. Bacteriol.">
        <title>Comparative genome analysis of four magnetotactic bacteria reveals a complex set of group-specific genes implicated in magnetosome biomineralization and function.</title>
        <authorList>
            <person name="Richter M."/>
            <person name="Kube M."/>
            <person name="Bazylinski D.A."/>
            <person name="Lombardot T."/>
            <person name="Gloeckner F.O."/>
            <person name="Reinhardt R."/>
            <person name="Schueler D."/>
        </authorList>
    </citation>
    <scope>NUCLEOTIDE SEQUENCE</scope>
    <source>
        <strain evidence="1">MSR-1</strain>
    </source>
</reference>